<keyword evidence="1" id="KW-1133">Transmembrane helix</keyword>
<evidence type="ECO:0000313" key="2">
    <source>
        <dbReference type="EMBL" id="KAK5971328.1"/>
    </source>
</evidence>
<dbReference type="Proteomes" id="UP001331761">
    <property type="component" value="Unassembled WGS sequence"/>
</dbReference>
<evidence type="ECO:0000256" key="1">
    <source>
        <dbReference type="SAM" id="Phobius"/>
    </source>
</evidence>
<keyword evidence="3" id="KW-1185">Reference proteome</keyword>
<sequence length="156" mass="18097">MGRAQTRMRRRKGDNMTWKERWAVFKHNRRKPGYVELIIYGLILNFFGVGLLLLKAMLDKNVIEATIQKRFEEIGLITNSTKGDEAPLFEANSLTMVLISVLGRMANVVGTMKMYKGLGKFFSERKRKKFRTATERVQNGETEVEFTELFSECCQF</sequence>
<name>A0AAN8II90_TRICO</name>
<keyword evidence="1" id="KW-0812">Transmembrane</keyword>
<feature type="transmembrane region" description="Helical" evidence="1">
    <location>
        <begin position="34"/>
        <end position="54"/>
    </location>
</feature>
<proteinExistence type="predicted"/>
<protein>
    <submittedName>
        <fullName evidence="2">Uncharacterized protein</fullName>
    </submittedName>
</protein>
<evidence type="ECO:0000313" key="3">
    <source>
        <dbReference type="Proteomes" id="UP001331761"/>
    </source>
</evidence>
<dbReference type="EMBL" id="WIXE01017942">
    <property type="protein sequence ID" value="KAK5971328.1"/>
    <property type="molecule type" value="Genomic_DNA"/>
</dbReference>
<dbReference type="AlphaFoldDB" id="A0AAN8II90"/>
<keyword evidence="1" id="KW-0472">Membrane</keyword>
<gene>
    <name evidence="2" type="ORF">GCK32_000715</name>
</gene>
<accession>A0AAN8II90</accession>
<comment type="caution">
    <text evidence="2">The sequence shown here is derived from an EMBL/GenBank/DDBJ whole genome shotgun (WGS) entry which is preliminary data.</text>
</comment>
<organism evidence="2 3">
    <name type="scientific">Trichostrongylus colubriformis</name>
    <name type="common">Black scour worm</name>
    <dbReference type="NCBI Taxonomy" id="6319"/>
    <lineage>
        <taxon>Eukaryota</taxon>
        <taxon>Metazoa</taxon>
        <taxon>Ecdysozoa</taxon>
        <taxon>Nematoda</taxon>
        <taxon>Chromadorea</taxon>
        <taxon>Rhabditida</taxon>
        <taxon>Rhabditina</taxon>
        <taxon>Rhabditomorpha</taxon>
        <taxon>Strongyloidea</taxon>
        <taxon>Trichostrongylidae</taxon>
        <taxon>Trichostrongylus</taxon>
    </lineage>
</organism>
<reference evidence="2 3" key="1">
    <citation type="submission" date="2019-10" db="EMBL/GenBank/DDBJ databases">
        <title>Assembly and Annotation for the nematode Trichostrongylus colubriformis.</title>
        <authorList>
            <person name="Martin J."/>
        </authorList>
    </citation>
    <scope>NUCLEOTIDE SEQUENCE [LARGE SCALE GENOMIC DNA]</scope>
    <source>
        <strain evidence="2">G859</strain>
        <tissue evidence="2">Whole worm</tissue>
    </source>
</reference>
<feature type="transmembrane region" description="Helical" evidence="1">
    <location>
        <begin position="94"/>
        <end position="115"/>
    </location>
</feature>